<evidence type="ECO:0000313" key="5">
    <source>
        <dbReference type="EMBL" id="KAG5834319.1"/>
    </source>
</evidence>
<feature type="region of interest" description="Disordered" evidence="4">
    <location>
        <begin position="369"/>
        <end position="399"/>
    </location>
</feature>
<dbReference type="InterPro" id="IPR011990">
    <property type="entry name" value="TPR-like_helical_dom_sf"/>
</dbReference>
<keyword evidence="6" id="KW-1185">Reference proteome</keyword>
<proteinExistence type="inferred from homology"/>
<dbReference type="AlphaFoldDB" id="A0A9D3LP51"/>
<dbReference type="EMBL" id="JAFIRN010000015">
    <property type="protein sequence ID" value="KAG5834319.1"/>
    <property type="molecule type" value="Genomic_DNA"/>
</dbReference>
<name>A0A9D3LP51_ANGAN</name>
<comment type="similarity">
    <text evidence="1">Belongs to the PTCD2 family.</text>
</comment>
<sequence length="399" mass="45118">MTQGGKENSGDNMALKGLTGCIRILLHNVKTKGVICANITKRSDCWTCRVGAKRHILSENVIKLQEFQEKKLAVAHQIYGGKEEYFQKLNQKLQKKELILKDELKLLLHLCETPDDVDTARNAIYRYHEENFNVAFGEFKFGPLFMRLCYELGMEEIAANTIKDKTLRGFFSDSTSFNLAMDMLFMKGYYDSALEVLITMRDLGVPFNTETVTVAFAICYKLNTPRSYKICTALLEEAQIKGQRVHRQAYCFLVALALKQNDLARAESVYTQIMNPENQICQNLKVLILAQSGAMNDVLSILASALMPNSSPFVKKPEFSHEVADALRAQAAEKAPLRERVERALARLQQNGQVTALGLDAMLCHTPSRRRRPAGLLQERGRSSSRRTFRPLQSTLLLE</sequence>
<dbReference type="Proteomes" id="UP001044222">
    <property type="component" value="Chromosome 15"/>
</dbReference>
<reference evidence="5" key="1">
    <citation type="submission" date="2021-01" db="EMBL/GenBank/DDBJ databases">
        <title>A chromosome-scale assembly of European eel, Anguilla anguilla.</title>
        <authorList>
            <person name="Henkel C."/>
            <person name="Jong-Raadsen S.A."/>
            <person name="Dufour S."/>
            <person name="Weltzien F.-A."/>
            <person name="Palstra A.P."/>
            <person name="Pelster B."/>
            <person name="Spaink H.P."/>
            <person name="Van Den Thillart G.E."/>
            <person name="Jansen H."/>
            <person name="Zahm M."/>
            <person name="Klopp C."/>
            <person name="Cedric C."/>
            <person name="Louis A."/>
            <person name="Berthelot C."/>
            <person name="Parey E."/>
            <person name="Roest Crollius H."/>
            <person name="Montfort J."/>
            <person name="Robinson-Rechavi M."/>
            <person name="Bucao C."/>
            <person name="Bouchez O."/>
            <person name="Gislard M."/>
            <person name="Lluch J."/>
            <person name="Milhes M."/>
            <person name="Lampietro C."/>
            <person name="Lopez Roques C."/>
            <person name="Donnadieu C."/>
            <person name="Braasch I."/>
            <person name="Desvignes T."/>
            <person name="Postlethwait J."/>
            <person name="Bobe J."/>
            <person name="Guiguen Y."/>
            <person name="Dirks R."/>
        </authorList>
    </citation>
    <scope>NUCLEOTIDE SEQUENCE</scope>
    <source>
        <strain evidence="5">Tag_6206</strain>
        <tissue evidence="5">Liver</tissue>
    </source>
</reference>
<dbReference type="GO" id="GO:0050684">
    <property type="term" value="P:regulation of mRNA processing"/>
    <property type="evidence" value="ECO:0007669"/>
    <property type="project" value="InterPro"/>
</dbReference>
<dbReference type="InterPro" id="IPR002885">
    <property type="entry name" value="PPR_rpt"/>
</dbReference>
<evidence type="ECO:0000256" key="2">
    <source>
        <dbReference type="ARBA" id="ARBA00014675"/>
    </source>
</evidence>
<gene>
    <name evidence="5" type="ORF">ANANG_G00260280</name>
</gene>
<evidence type="ECO:0000256" key="3">
    <source>
        <dbReference type="PROSITE-ProRule" id="PRU00708"/>
    </source>
</evidence>
<evidence type="ECO:0000313" key="6">
    <source>
        <dbReference type="Proteomes" id="UP001044222"/>
    </source>
</evidence>
<protein>
    <recommendedName>
        <fullName evidence="2">Pentatricopeptide repeat-containing protein 2, mitochondrial</fullName>
    </recommendedName>
</protein>
<dbReference type="GO" id="GO:0007005">
    <property type="term" value="P:mitochondrion organization"/>
    <property type="evidence" value="ECO:0007669"/>
    <property type="project" value="TreeGrafter"/>
</dbReference>
<organism evidence="5 6">
    <name type="scientific">Anguilla anguilla</name>
    <name type="common">European freshwater eel</name>
    <name type="synonym">Muraena anguilla</name>
    <dbReference type="NCBI Taxonomy" id="7936"/>
    <lineage>
        <taxon>Eukaryota</taxon>
        <taxon>Metazoa</taxon>
        <taxon>Chordata</taxon>
        <taxon>Craniata</taxon>
        <taxon>Vertebrata</taxon>
        <taxon>Euteleostomi</taxon>
        <taxon>Actinopterygii</taxon>
        <taxon>Neopterygii</taxon>
        <taxon>Teleostei</taxon>
        <taxon>Anguilliformes</taxon>
        <taxon>Anguillidae</taxon>
        <taxon>Anguilla</taxon>
    </lineage>
</organism>
<evidence type="ECO:0000256" key="1">
    <source>
        <dbReference type="ARBA" id="ARBA00008677"/>
    </source>
</evidence>
<evidence type="ECO:0000256" key="4">
    <source>
        <dbReference type="SAM" id="MobiDB-lite"/>
    </source>
</evidence>
<dbReference type="PROSITE" id="PS51375">
    <property type="entry name" value="PPR"/>
    <property type="match status" value="1"/>
</dbReference>
<dbReference type="GO" id="GO:0003723">
    <property type="term" value="F:RNA binding"/>
    <property type="evidence" value="ECO:0007669"/>
    <property type="project" value="TreeGrafter"/>
</dbReference>
<dbReference type="GO" id="GO:0005739">
    <property type="term" value="C:mitochondrion"/>
    <property type="evidence" value="ECO:0007669"/>
    <property type="project" value="InterPro"/>
</dbReference>
<comment type="caution">
    <text evidence="5">The sequence shown here is derived from an EMBL/GenBank/DDBJ whole genome shotgun (WGS) entry which is preliminary data.</text>
</comment>
<dbReference type="PANTHER" id="PTHR14700:SF0">
    <property type="entry name" value="PENTATRICOPEPTIDE REPEAT-CONTAINING PROTEIN 2, MITOCHONDRIAL"/>
    <property type="match status" value="1"/>
</dbReference>
<accession>A0A9D3LP51</accession>
<dbReference type="InterPro" id="IPR034629">
    <property type="entry name" value="PTCD2"/>
</dbReference>
<dbReference type="Gene3D" id="1.25.40.10">
    <property type="entry name" value="Tetratricopeptide repeat domain"/>
    <property type="match status" value="1"/>
</dbReference>
<dbReference type="PANTHER" id="PTHR14700">
    <property type="entry name" value="PENTATRICOPEPTIDE REPEAT-CONTAINING PROTEIN 2, MITOCHONDRIAL"/>
    <property type="match status" value="1"/>
</dbReference>
<feature type="repeat" description="PPR" evidence="3">
    <location>
        <begin position="173"/>
        <end position="207"/>
    </location>
</feature>